<accession>A0A8J5K4Z2</accession>
<name>A0A8J5K4Z2_HOMAM</name>
<dbReference type="InterPro" id="IPR043504">
    <property type="entry name" value="Peptidase_S1_PA_chymotrypsin"/>
</dbReference>
<dbReference type="CDD" id="cd00190">
    <property type="entry name" value="Tryp_SPc"/>
    <property type="match status" value="1"/>
</dbReference>
<dbReference type="PROSITE" id="PS00134">
    <property type="entry name" value="TRYPSIN_HIS"/>
    <property type="match status" value="1"/>
</dbReference>
<dbReference type="SUPFAM" id="SSF50494">
    <property type="entry name" value="Trypsin-like serine proteases"/>
    <property type="match status" value="1"/>
</dbReference>
<evidence type="ECO:0000313" key="4">
    <source>
        <dbReference type="EMBL" id="KAG7170717.1"/>
    </source>
</evidence>
<organism evidence="4 5">
    <name type="scientific">Homarus americanus</name>
    <name type="common">American lobster</name>
    <dbReference type="NCBI Taxonomy" id="6706"/>
    <lineage>
        <taxon>Eukaryota</taxon>
        <taxon>Metazoa</taxon>
        <taxon>Ecdysozoa</taxon>
        <taxon>Arthropoda</taxon>
        <taxon>Crustacea</taxon>
        <taxon>Multicrustacea</taxon>
        <taxon>Malacostraca</taxon>
        <taxon>Eumalacostraca</taxon>
        <taxon>Eucarida</taxon>
        <taxon>Decapoda</taxon>
        <taxon>Pleocyemata</taxon>
        <taxon>Astacidea</taxon>
        <taxon>Nephropoidea</taxon>
        <taxon>Nephropidae</taxon>
        <taxon>Homarus</taxon>
    </lineage>
</organism>
<evidence type="ECO:0000259" key="3">
    <source>
        <dbReference type="PROSITE" id="PS50240"/>
    </source>
</evidence>
<dbReference type="SMART" id="SM00020">
    <property type="entry name" value="Tryp_SPc"/>
    <property type="match status" value="1"/>
</dbReference>
<dbReference type="EMBL" id="JAHLQT010013773">
    <property type="protein sequence ID" value="KAG7170717.1"/>
    <property type="molecule type" value="Genomic_DNA"/>
</dbReference>
<protein>
    <submittedName>
        <fullName evidence="4">Trypsin-1-like 7</fullName>
    </submittedName>
</protein>
<dbReference type="Gene3D" id="2.40.10.10">
    <property type="entry name" value="Trypsin-like serine proteases"/>
    <property type="match status" value="1"/>
</dbReference>
<comment type="caution">
    <text evidence="4">The sequence shown here is derived from an EMBL/GenBank/DDBJ whole genome shotgun (WGS) entry which is preliminary data.</text>
</comment>
<evidence type="ECO:0000256" key="2">
    <source>
        <dbReference type="SAM" id="MobiDB-lite"/>
    </source>
</evidence>
<feature type="compositionally biased region" description="Polar residues" evidence="2">
    <location>
        <begin position="74"/>
        <end position="92"/>
    </location>
</feature>
<dbReference type="GO" id="GO:0004252">
    <property type="term" value="F:serine-type endopeptidase activity"/>
    <property type="evidence" value="ECO:0007669"/>
    <property type="project" value="InterPro"/>
</dbReference>
<dbReference type="AlphaFoldDB" id="A0A8J5K4Z2"/>
<dbReference type="Pfam" id="PF00089">
    <property type="entry name" value="Trypsin"/>
    <property type="match status" value="1"/>
</dbReference>
<evidence type="ECO:0000256" key="1">
    <source>
        <dbReference type="ARBA" id="ARBA00023157"/>
    </source>
</evidence>
<gene>
    <name evidence="4" type="primary">Tryp1-L7</name>
    <name evidence="4" type="ORF">Hamer_G013546</name>
</gene>
<dbReference type="PROSITE" id="PS50240">
    <property type="entry name" value="TRYPSIN_DOM"/>
    <property type="match status" value="1"/>
</dbReference>
<feature type="region of interest" description="Disordered" evidence="2">
    <location>
        <begin position="73"/>
        <end position="137"/>
    </location>
</feature>
<dbReference type="InterPro" id="IPR018114">
    <property type="entry name" value="TRYPSIN_HIS"/>
</dbReference>
<feature type="compositionally biased region" description="Basic and acidic residues" evidence="2">
    <location>
        <begin position="104"/>
        <end position="121"/>
    </location>
</feature>
<reference evidence="4" key="1">
    <citation type="journal article" date="2021" name="Sci. Adv.">
        <title>The American lobster genome reveals insights on longevity, neural, and immune adaptations.</title>
        <authorList>
            <person name="Polinski J.M."/>
            <person name="Zimin A.V."/>
            <person name="Clark K.F."/>
            <person name="Kohn A.B."/>
            <person name="Sadowski N."/>
            <person name="Timp W."/>
            <person name="Ptitsyn A."/>
            <person name="Khanna P."/>
            <person name="Romanova D.Y."/>
            <person name="Williams P."/>
            <person name="Greenwood S.J."/>
            <person name="Moroz L.L."/>
            <person name="Walt D.R."/>
            <person name="Bodnar A.G."/>
        </authorList>
    </citation>
    <scope>NUCLEOTIDE SEQUENCE</scope>
    <source>
        <strain evidence="4">GMGI-L3</strain>
    </source>
</reference>
<dbReference type="GO" id="GO:0006508">
    <property type="term" value="P:proteolysis"/>
    <property type="evidence" value="ECO:0007669"/>
    <property type="project" value="InterPro"/>
</dbReference>
<feature type="domain" description="Peptidase S1" evidence="3">
    <location>
        <begin position="330"/>
        <end position="532"/>
    </location>
</feature>
<dbReference type="PANTHER" id="PTHR24252">
    <property type="entry name" value="ACROSIN-RELATED"/>
    <property type="match status" value="1"/>
</dbReference>
<keyword evidence="5" id="KW-1185">Reference proteome</keyword>
<proteinExistence type="predicted"/>
<evidence type="ECO:0000313" key="5">
    <source>
        <dbReference type="Proteomes" id="UP000747542"/>
    </source>
</evidence>
<dbReference type="InterPro" id="IPR009003">
    <property type="entry name" value="Peptidase_S1_PA"/>
</dbReference>
<keyword evidence="1" id="KW-1015">Disulfide bond</keyword>
<sequence length="537" mass="59267">MLNNLIHRFHPEEPVRSYSLTNMCPEMKRGAFLLVVLQILAKTSGFLIQNSDAPQILRSTTPSPLTLTPDIHKNYTTQPDLGSVGQPPNETGSHPPVTAQKARPVSDRQTLERRVLDERSLTRQASNIPTLEREPRTKKMALLRPQLWRTLGRQVTSAKKNVKRSKPMRKKLDAACGKTYTVTRKVRYNVALDGSQSCNVIFRAAERSAFKVVCRGVLVSDCSRAQLHLSSNSGTRQYCDMTTAIDVQQKELTELLLSYKVLDNTNTTSLETPATCSIIRTQGPGYAAEGQQVCPLSCGTTTADAEAGNPPPNYSSLGLGTNGIPLNTRIQGGKDANIGEWPWQVYLRINLDGSYLFCAGTILSPRYVMTAAHCVYDLVVAYEYDLSKKRDTPKQMVLVKEMFVHSDYDPDTQTADVAVLKMKKSLRVGEGVAPVCLAPPRDYEGFSVVLLGWGTLMYNGKSSKKLKEATQVVTNLHECARNYSTLSKNHKYPVTADHVGIVSFGYKCAQPAFPGVSTFVPSYISWILSTMSGDACD</sequence>
<dbReference type="FunFam" id="2.40.10.10:FF:000068">
    <property type="entry name" value="transmembrane protease serine 2"/>
    <property type="match status" value="1"/>
</dbReference>
<dbReference type="InterPro" id="IPR001254">
    <property type="entry name" value="Trypsin_dom"/>
</dbReference>
<dbReference type="PANTHER" id="PTHR24252:SF7">
    <property type="entry name" value="HYALIN"/>
    <property type="match status" value="1"/>
</dbReference>
<dbReference type="Proteomes" id="UP000747542">
    <property type="component" value="Unassembled WGS sequence"/>
</dbReference>